<dbReference type="PROSITE" id="PS51421">
    <property type="entry name" value="RAS"/>
    <property type="match status" value="1"/>
</dbReference>
<dbReference type="GO" id="GO:0003006">
    <property type="term" value="P:developmental process involved in reproduction"/>
    <property type="evidence" value="ECO:0007669"/>
    <property type="project" value="UniProtKB-ARBA"/>
</dbReference>
<comment type="similarity">
    <text evidence="1">Belongs to the small GTPase superfamily. Rho family.</text>
</comment>
<keyword evidence="3" id="KW-0342">GTP-binding</keyword>
<dbReference type="AlphaFoldDB" id="A0A8J2JI48"/>
<dbReference type="GO" id="GO:0035099">
    <property type="term" value="P:hemocyte migration"/>
    <property type="evidence" value="ECO:0007669"/>
    <property type="project" value="UniProtKB-ARBA"/>
</dbReference>
<dbReference type="GO" id="GO:0005525">
    <property type="term" value="F:GTP binding"/>
    <property type="evidence" value="ECO:0007669"/>
    <property type="project" value="UniProtKB-KW"/>
</dbReference>
<comment type="caution">
    <text evidence="5">The sequence shown here is derived from an EMBL/GenBank/DDBJ whole genome shotgun (WGS) entry which is preliminary data.</text>
</comment>
<dbReference type="PROSITE" id="PS51420">
    <property type="entry name" value="RHO"/>
    <property type="match status" value="1"/>
</dbReference>
<dbReference type="FunFam" id="3.40.50.300:FF:001179">
    <property type="entry name" value="Rho family GTPase"/>
    <property type="match status" value="1"/>
</dbReference>
<dbReference type="SMART" id="SM00175">
    <property type="entry name" value="RAB"/>
    <property type="match status" value="1"/>
</dbReference>
<evidence type="ECO:0000313" key="6">
    <source>
        <dbReference type="Proteomes" id="UP000708208"/>
    </source>
</evidence>
<name>A0A8J2JI48_9HEXA</name>
<reference evidence="5" key="1">
    <citation type="submission" date="2021-06" db="EMBL/GenBank/DDBJ databases">
        <authorList>
            <person name="Hodson N. C."/>
            <person name="Mongue J. A."/>
            <person name="Jaron S. K."/>
        </authorList>
    </citation>
    <scope>NUCLEOTIDE SEQUENCE</scope>
</reference>
<dbReference type="OrthoDB" id="8830751at2759"/>
<dbReference type="PANTHER" id="PTHR24072">
    <property type="entry name" value="RHO FAMILY GTPASE"/>
    <property type="match status" value="1"/>
</dbReference>
<keyword evidence="6" id="KW-1185">Reference proteome</keyword>
<dbReference type="GO" id="GO:0003924">
    <property type="term" value="F:GTPase activity"/>
    <property type="evidence" value="ECO:0007669"/>
    <property type="project" value="InterPro"/>
</dbReference>
<dbReference type="PROSITE" id="PS51419">
    <property type="entry name" value="RAB"/>
    <property type="match status" value="1"/>
</dbReference>
<dbReference type="InterPro" id="IPR003578">
    <property type="entry name" value="Small_GTPase_Rho"/>
</dbReference>
<feature type="region of interest" description="Disordered" evidence="4">
    <location>
        <begin position="1"/>
        <end position="29"/>
    </location>
</feature>
<dbReference type="GO" id="GO:0035006">
    <property type="term" value="P:melanization defense response"/>
    <property type="evidence" value="ECO:0007669"/>
    <property type="project" value="UniProtKB-ARBA"/>
</dbReference>
<gene>
    <name evidence="5" type="ORF">AFUS01_LOCUS9492</name>
</gene>
<evidence type="ECO:0000256" key="4">
    <source>
        <dbReference type="SAM" id="MobiDB-lite"/>
    </source>
</evidence>
<dbReference type="InterPro" id="IPR001806">
    <property type="entry name" value="Small_GTPase"/>
</dbReference>
<dbReference type="NCBIfam" id="TIGR00231">
    <property type="entry name" value="small_GTP"/>
    <property type="match status" value="1"/>
</dbReference>
<dbReference type="SMART" id="SM00174">
    <property type="entry name" value="RHO"/>
    <property type="match status" value="1"/>
</dbReference>
<dbReference type="EMBL" id="CAJVCH010068352">
    <property type="protein sequence ID" value="CAG7720206.1"/>
    <property type="molecule type" value="Genomic_DNA"/>
</dbReference>
<evidence type="ECO:0000256" key="2">
    <source>
        <dbReference type="ARBA" id="ARBA00022741"/>
    </source>
</evidence>
<keyword evidence="2" id="KW-0547">Nucleotide-binding</keyword>
<evidence type="ECO:0000256" key="3">
    <source>
        <dbReference type="ARBA" id="ARBA00023134"/>
    </source>
</evidence>
<dbReference type="GO" id="GO:0001667">
    <property type="term" value="P:ameboidal-type cell migration"/>
    <property type="evidence" value="ECO:0007669"/>
    <property type="project" value="UniProtKB-ARBA"/>
</dbReference>
<accession>A0A8J2JI48</accession>
<organism evidence="5 6">
    <name type="scientific">Allacma fusca</name>
    <dbReference type="NCBI Taxonomy" id="39272"/>
    <lineage>
        <taxon>Eukaryota</taxon>
        <taxon>Metazoa</taxon>
        <taxon>Ecdysozoa</taxon>
        <taxon>Arthropoda</taxon>
        <taxon>Hexapoda</taxon>
        <taxon>Collembola</taxon>
        <taxon>Symphypleona</taxon>
        <taxon>Sminthuridae</taxon>
        <taxon>Allacma</taxon>
    </lineage>
</organism>
<sequence>MESPVESPGDPGKEKAFKRNSKSGSTSNSNCCLPKRKLVIVGDGGSGKTSLLHSYTSHVFCEEYVPTVFENYVTEIYLENHLKKIELALWDTAGQEDFDRLRPLSYPEADVILLCFSISDPLTLTNIAEKWCPEVSHFCDSTPLILVGLKKDLRNDPLVMERLRVQNKSPVQTEEGMAMASRINALCYLECSAKTREGIHAIFNQAAQSAFKYGSKKKRRKLRCSIL</sequence>
<protein>
    <submittedName>
        <fullName evidence="5">Uncharacterized protein</fullName>
    </submittedName>
</protein>
<proteinExistence type="inferred from homology"/>
<evidence type="ECO:0000313" key="5">
    <source>
        <dbReference type="EMBL" id="CAG7720206.1"/>
    </source>
</evidence>
<dbReference type="Proteomes" id="UP000708208">
    <property type="component" value="Unassembled WGS sequence"/>
</dbReference>
<dbReference type="GO" id="GO:0007264">
    <property type="term" value="P:small GTPase-mediated signal transduction"/>
    <property type="evidence" value="ECO:0007669"/>
    <property type="project" value="InterPro"/>
</dbReference>
<dbReference type="SMART" id="SM00173">
    <property type="entry name" value="RAS"/>
    <property type="match status" value="1"/>
</dbReference>
<evidence type="ECO:0000256" key="1">
    <source>
        <dbReference type="ARBA" id="ARBA00010142"/>
    </source>
</evidence>
<dbReference type="InterPro" id="IPR005225">
    <property type="entry name" value="Small_GTP-bd"/>
</dbReference>
<dbReference type="Pfam" id="PF00071">
    <property type="entry name" value="Ras"/>
    <property type="match status" value="1"/>
</dbReference>
<dbReference type="SMART" id="SM00176">
    <property type="entry name" value="RAN"/>
    <property type="match status" value="1"/>
</dbReference>
<dbReference type="GO" id="GO:0022412">
    <property type="term" value="P:cellular process involved in reproduction in multicellular organism"/>
    <property type="evidence" value="ECO:0007669"/>
    <property type="project" value="UniProtKB-ARBA"/>
</dbReference>